<comment type="cofactor">
    <cofactor evidence="1">
        <name>Mg(2+)</name>
        <dbReference type="ChEBI" id="CHEBI:18420"/>
    </cofactor>
</comment>
<keyword evidence="5" id="KW-0067">ATP-binding</keyword>
<dbReference type="NCBIfam" id="TIGR00768">
    <property type="entry name" value="rimK_fam"/>
    <property type="match status" value="1"/>
</dbReference>
<reference evidence="8" key="1">
    <citation type="journal article" date="2014" name="Genome Biol. Evol.">
        <title>Pangenome evidence for extensive interdomain horizontal transfer affecting lineage core and shell genes in uncultured planktonic thaumarchaeota and euryarchaeota.</title>
        <authorList>
            <person name="Deschamps P."/>
            <person name="Zivanovic Y."/>
            <person name="Moreira D."/>
            <person name="Rodriguez-Valera F."/>
            <person name="Lopez-Garcia P."/>
        </authorList>
    </citation>
    <scope>NUCLEOTIDE SEQUENCE</scope>
</reference>
<dbReference type="Pfam" id="PF08443">
    <property type="entry name" value="RimK"/>
    <property type="match status" value="1"/>
</dbReference>
<keyword evidence="3" id="KW-0479">Metal-binding</keyword>
<dbReference type="PANTHER" id="PTHR21621:SF2">
    <property type="entry name" value="COENZYME GAMMA-F420-2:ALPHA-L-GLUTAMATE LIGASE"/>
    <property type="match status" value="1"/>
</dbReference>
<evidence type="ECO:0000256" key="3">
    <source>
        <dbReference type="ARBA" id="ARBA00022723"/>
    </source>
</evidence>
<accession>A0A075I829</accession>
<evidence type="ECO:0000259" key="7">
    <source>
        <dbReference type="Pfam" id="PF08443"/>
    </source>
</evidence>
<evidence type="ECO:0000256" key="1">
    <source>
        <dbReference type="ARBA" id="ARBA00001946"/>
    </source>
</evidence>
<sequence length="145" mass="16248">MVSKLNDRDSAEGIIESRESMHPSYQMYFLEEFVQRPPRDIRAIVIGDTVAGAIYRVSNDSNWKTNTHLGGSAEVCEVSNELEDICIKAKNTVQGEIVGVDLMESNDKGLVVHEINNTTEFRNVVKVTGIDIPTQMLDYLKNSSR</sequence>
<evidence type="ECO:0000256" key="4">
    <source>
        <dbReference type="ARBA" id="ARBA00022741"/>
    </source>
</evidence>
<gene>
    <name evidence="8" type="primary">lysX</name>
</gene>
<dbReference type="SUPFAM" id="SSF56059">
    <property type="entry name" value="Glutathione synthetase ATP-binding domain-like"/>
    <property type="match status" value="1"/>
</dbReference>
<dbReference type="EMBL" id="KF901218">
    <property type="protein sequence ID" value="AIF22872.1"/>
    <property type="molecule type" value="Genomic_DNA"/>
</dbReference>
<evidence type="ECO:0000256" key="6">
    <source>
        <dbReference type="ARBA" id="ARBA00022842"/>
    </source>
</evidence>
<dbReference type="FunFam" id="3.30.470.20:FF:000058">
    <property type="entry name" value="Alpha-aminoadipate--LysW ligase LysX protein"/>
    <property type="match status" value="1"/>
</dbReference>
<dbReference type="GO" id="GO:0046872">
    <property type="term" value="F:metal ion binding"/>
    <property type="evidence" value="ECO:0007669"/>
    <property type="project" value="UniProtKB-KW"/>
</dbReference>
<dbReference type="GO" id="GO:0005737">
    <property type="term" value="C:cytoplasm"/>
    <property type="evidence" value="ECO:0007669"/>
    <property type="project" value="TreeGrafter"/>
</dbReference>
<name>A0A075I829_9ARCH</name>
<dbReference type="Gene3D" id="3.30.470.20">
    <property type="entry name" value="ATP-grasp fold, B domain"/>
    <property type="match status" value="1"/>
</dbReference>
<protein>
    <submittedName>
        <fullName evidence="8">Lysine biosynthesis enzyme (LysX)</fullName>
    </submittedName>
</protein>
<evidence type="ECO:0000256" key="2">
    <source>
        <dbReference type="ARBA" id="ARBA00022598"/>
    </source>
</evidence>
<dbReference type="AlphaFoldDB" id="A0A075I829"/>
<organism evidence="8">
    <name type="scientific">uncultured marine thaumarchaeote SAT1000_10_H08</name>
    <dbReference type="NCBI Taxonomy" id="1456376"/>
    <lineage>
        <taxon>Archaea</taxon>
        <taxon>Nitrososphaerota</taxon>
        <taxon>environmental samples</taxon>
    </lineage>
</organism>
<keyword evidence="4" id="KW-0547">Nucleotide-binding</keyword>
<dbReference type="GO" id="GO:0005524">
    <property type="term" value="F:ATP binding"/>
    <property type="evidence" value="ECO:0007669"/>
    <property type="project" value="UniProtKB-KW"/>
</dbReference>
<dbReference type="PANTHER" id="PTHR21621">
    <property type="entry name" value="RIBOSOMAL PROTEIN S6 MODIFICATION PROTEIN"/>
    <property type="match status" value="1"/>
</dbReference>
<feature type="domain" description="ATP-grasp fold RimK-type" evidence="7">
    <location>
        <begin position="7"/>
        <end position="140"/>
    </location>
</feature>
<proteinExistence type="predicted"/>
<dbReference type="InterPro" id="IPR013815">
    <property type="entry name" value="ATP_grasp_subdomain_1"/>
</dbReference>
<dbReference type="InterPro" id="IPR004666">
    <property type="entry name" value="Rp_bS6_RimK/Lys_biosynth_LsyX"/>
</dbReference>
<evidence type="ECO:0000256" key="5">
    <source>
        <dbReference type="ARBA" id="ARBA00022840"/>
    </source>
</evidence>
<evidence type="ECO:0000313" key="8">
    <source>
        <dbReference type="EMBL" id="AIF22872.1"/>
    </source>
</evidence>
<dbReference type="InterPro" id="IPR013651">
    <property type="entry name" value="ATP-grasp_RimK-type"/>
</dbReference>
<dbReference type="GO" id="GO:0043774">
    <property type="term" value="F:coenzyme F420-2 alpha-glutamyl ligase activity"/>
    <property type="evidence" value="ECO:0007669"/>
    <property type="project" value="TreeGrafter"/>
</dbReference>
<keyword evidence="6" id="KW-0460">Magnesium</keyword>
<keyword evidence="2" id="KW-0436">Ligase</keyword>
<dbReference type="Gene3D" id="3.30.1490.20">
    <property type="entry name" value="ATP-grasp fold, A domain"/>
    <property type="match status" value="1"/>
</dbReference>